<proteinExistence type="predicted"/>
<keyword evidence="4" id="KW-1185">Reference proteome</keyword>
<dbReference type="Pfam" id="PF04389">
    <property type="entry name" value="Peptidase_M28"/>
    <property type="match status" value="1"/>
</dbReference>
<evidence type="ECO:0000256" key="1">
    <source>
        <dbReference type="SAM" id="SignalP"/>
    </source>
</evidence>
<dbReference type="PANTHER" id="PTHR12147:SF26">
    <property type="entry name" value="PEPTIDASE M28 DOMAIN-CONTAINING PROTEIN"/>
    <property type="match status" value="1"/>
</dbReference>
<dbReference type="Proteomes" id="UP000002696">
    <property type="component" value="Chromosome"/>
</dbReference>
<feature type="signal peptide" evidence="1">
    <location>
        <begin position="1"/>
        <end position="21"/>
    </location>
</feature>
<dbReference type="InParanoid" id="D9QFC2"/>
<dbReference type="InterPro" id="IPR045175">
    <property type="entry name" value="M28_fam"/>
</dbReference>
<dbReference type="EMBL" id="CP002102">
    <property type="protein sequence ID" value="ADL02437.1"/>
    <property type="molecule type" value="Genomic_DNA"/>
</dbReference>
<name>D9QFC2_BRESC</name>
<dbReference type="GO" id="GO:0006508">
    <property type="term" value="P:proteolysis"/>
    <property type="evidence" value="ECO:0007669"/>
    <property type="project" value="InterPro"/>
</dbReference>
<dbReference type="OrthoDB" id="9787436at2"/>
<reference evidence="4" key="1">
    <citation type="journal article" date="2011" name="J. Bacteriol.">
        <title>Genome sequences of eight morphologically diverse alphaproteobacteria.</title>
        <authorList>
            <consortium name="US DOE Joint Genome Institute"/>
            <person name="Brown P.J."/>
            <person name="Kysela D.T."/>
            <person name="Buechlein A."/>
            <person name="Hemmerich C."/>
            <person name="Brun Y.V."/>
        </authorList>
    </citation>
    <scope>NUCLEOTIDE SEQUENCE [LARGE SCALE GENOMIC DNA]</scope>
    <source>
        <strain evidence="4">ATCC 15264 / DSM 4735 / LMG 14903 / NBRC 16000 / CB 81</strain>
    </source>
</reference>
<feature type="chain" id="PRO_5003126685" evidence="1">
    <location>
        <begin position="22"/>
        <end position="452"/>
    </location>
</feature>
<organism evidence="3 4">
    <name type="scientific">Brevundimonas subvibrioides (strain ATCC 15264 / DSM 4735 / LMG 14903 / NBRC 16000 / CB 81)</name>
    <name type="common">Caulobacter subvibrioides</name>
    <dbReference type="NCBI Taxonomy" id="633149"/>
    <lineage>
        <taxon>Bacteria</taxon>
        <taxon>Pseudomonadati</taxon>
        <taxon>Pseudomonadota</taxon>
        <taxon>Alphaproteobacteria</taxon>
        <taxon>Caulobacterales</taxon>
        <taxon>Caulobacteraceae</taxon>
        <taxon>Brevundimonas</taxon>
    </lineage>
</organism>
<evidence type="ECO:0000259" key="2">
    <source>
        <dbReference type="Pfam" id="PF04389"/>
    </source>
</evidence>
<dbReference type="RefSeq" id="WP_013270537.1">
    <property type="nucleotide sequence ID" value="NC_014375.1"/>
</dbReference>
<dbReference type="HOGENOM" id="CLU_019932_2_0_5"/>
<dbReference type="InterPro" id="IPR007484">
    <property type="entry name" value="Peptidase_M28"/>
</dbReference>
<dbReference type="AlphaFoldDB" id="D9QFC2"/>
<dbReference type="KEGG" id="bsb:Bresu_3131"/>
<dbReference type="eggNOG" id="COG2234">
    <property type="taxonomic scope" value="Bacteria"/>
</dbReference>
<dbReference type="SUPFAM" id="SSF53187">
    <property type="entry name" value="Zn-dependent exopeptidases"/>
    <property type="match status" value="1"/>
</dbReference>
<dbReference type="Gene3D" id="3.40.630.10">
    <property type="entry name" value="Zn peptidases"/>
    <property type="match status" value="1"/>
</dbReference>
<dbReference type="STRING" id="633149.Bresu_3131"/>
<dbReference type="GO" id="GO:0008235">
    <property type="term" value="F:metalloexopeptidase activity"/>
    <property type="evidence" value="ECO:0007669"/>
    <property type="project" value="InterPro"/>
</dbReference>
<feature type="domain" description="Peptidase M28" evidence="2">
    <location>
        <begin position="233"/>
        <end position="422"/>
    </location>
</feature>
<gene>
    <name evidence="3" type="ordered locus">Bresu_3131</name>
</gene>
<protein>
    <submittedName>
        <fullName evidence="3">Peptidase M28</fullName>
    </submittedName>
</protein>
<dbReference type="PANTHER" id="PTHR12147">
    <property type="entry name" value="METALLOPEPTIDASE M28 FAMILY MEMBER"/>
    <property type="match status" value="1"/>
</dbReference>
<keyword evidence="1" id="KW-0732">Signal</keyword>
<dbReference type="BioCyc" id="BSUB633149:G1GM8-3148-MONOMER"/>
<evidence type="ECO:0000313" key="3">
    <source>
        <dbReference type="EMBL" id="ADL02437.1"/>
    </source>
</evidence>
<sequence>MKRLSLAAVSMIALLAGPVLAQQTTTIERNAVEAHMNFLAGDELQGRGSATRDEAIAAAYVAAQFRLAGLTPVPGMDGYLQRAPVTKTTPSGAATVTVGGTVLNQGADFAILTGGLTAASGTITVAEDPAALPSGAETLMLAPPEGPGVRALFGAAMGSGAKLILMRRTEALAQATAGRGTRDTSIRLSETPARGGPVVLVVAPEVYDRLKAAGGAAAYDPGVTTVEEGITTNAIGWLAGTEPDGPVLMVSAHLDHIGVRSDGVVMHGANDDASGTVAVIELARALSGTGPHRMNVMFVAYGSEEAGLLGSRYFVNHPPVPLERLKANLEIEMIADQDPQLPAGVMMMTGFERSNFGPELKARGALIGPDPYPEQNFFQRSDNYALAQRGIVAHTISGWATIPTYHTPEDTIANINFDFMTAAIQSLVEPLSELAEGDFTPTWAEGGRPEAQ</sequence>
<evidence type="ECO:0000313" key="4">
    <source>
        <dbReference type="Proteomes" id="UP000002696"/>
    </source>
</evidence>
<accession>D9QFC2</accession>